<dbReference type="RefSeq" id="WP_317698385.1">
    <property type="nucleotide sequence ID" value="NZ_AP026801.1"/>
</dbReference>
<gene>
    <name evidence="11 13" type="primary">gatB</name>
    <name evidence="13" type="ORF">KIMC2_10060</name>
</gene>
<dbReference type="NCBIfam" id="NF004014">
    <property type="entry name" value="PRK05477.1-4"/>
    <property type="match status" value="1"/>
</dbReference>
<sequence length="475" mass="53792">MNFETIIGLEVHVELKTKSKMFSPSPVSYGAEPNIDTNVIDWAYPGVLPKPNHEAYSMGLMIALALHMEINQKTHFDRKNYFYPDNPKSYQVTQAFEPLAHDGYIEISVDGKTKKIGVAEIHVEEDAGKNTHGEGYSYVDLNRQGTPLVEIVSKPDVNSPEEAYQYLENLRKIVQFTGASDVKMEEGSMRVDCNLSLRPFGTDKFGVKTEIKNINSFNYARAALTFEEKRQAEILRRGDEVEPQTRRWDEPSKSTILMRSKEGSSDYRYFPEPDIPPLQIENEWIEDIKSKMPEAPQARVKRYVDELSLTEYDAGVLTQTKEMSDFFDETVKLGADPKQAANYLMGDVSGYLNTEKVDLLQTSLTPDNLAKMVNMITKGIISSKIAKKVLSETLQKGTDVEKYVSDNNLAQNSNADELLPMVQEVLDNNQQSIEDFKNGKDRAIKFLMGQIMKQTKGKANPQMVNELVLAEIKKR</sequence>
<dbReference type="HAMAP" id="MF_00121">
    <property type="entry name" value="GatB"/>
    <property type="match status" value="1"/>
</dbReference>
<proteinExistence type="inferred from homology"/>
<dbReference type="FunFam" id="1.10.150.380:FF:000001">
    <property type="entry name" value="Aspartyl/glutamyl-tRNA(Asn/Gln) amidotransferase subunit B"/>
    <property type="match status" value="1"/>
</dbReference>
<keyword evidence="14" id="KW-1185">Reference proteome</keyword>
<comment type="function">
    <text evidence="8 11">Allows the formation of correctly charged Asn-tRNA(Asn) or Gln-tRNA(Gln) through the transamidation of misacylated Asp-tRNA(Asn) or Glu-tRNA(Gln) in organisms which lack either or both of asparaginyl-tRNA or glutaminyl-tRNA synthetases. The reaction takes place in the presence of glutamine and ATP through an activated phospho-Asp-tRNA(Asn) or phospho-Glu-tRNA(Gln).</text>
</comment>
<dbReference type="InterPro" id="IPR014746">
    <property type="entry name" value="Gln_synth/guanido_kin_cat_dom"/>
</dbReference>
<evidence type="ECO:0000256" key="9">
    <source>
        <dbReference type="ARBA" id="ARBA00047380"/>
    </source>
</evidence>
<dbReference type="InterPro" id="IPR004413">
    <property type="entry name" value="GatB"/>
</dbReference>
<evidence type="ECO:0000256" key="7">
    <source>
        <dbReference type="ARBA" id="ARBA00022917"/>
    </source>
</evidence>
<feature type="domain" description="Asn/Gln amidotransferase" evidence="12">
    <location>
        <begin position="325"/>
        <end position="472"/>
    </location>
</feature>
<dbReference type="Gene3D" id="1.10.10.410">
    <property type="match status" value="1"/>
</dbReference>
<evidence type="ECO:0000256" key="6">
    <source>
        <dbReference type="ARBA" id="ARBA00022840"/>
    </source>
</evidence>
<dbReference type="InterPro" id="IPR018027">
    <property type="entry name" value="Asn/Gln_amidotransferase"/>
</dbReference>
<dbReference type="KEGG" id="xak:KIMC2_10060"/>
<dbReference type="NCBIfam" id="TIGR00133">
    <property type="entry name" value="gatB"/>
    <property type="match status" value="1"/>
</dbReference>
<dbReference type="GO" id="GO:0070681">
    <property type="term" value="P:glutaminyl-tRNAGln biosynthesis via transamidation"/>
    <property type="evidence" value="ECO:0007669"/>
    <property type="project" value="TreeGrafter"/>
</dbReference>
<evidence type="ECO:0000256" key="4">
    <source>
        <dbReference type="ARBA" id="ARBA00022598"/>
    </source>
</evidence>
<dbReference type="GO" id="GO:0006412">
    <property type="term" value="P:translation"/>
    <property type="evidence" value="ECO:0007669"/>
    <property type="project" value="UniProtKB-UniRule"/>
</dbReference>
<evidence type="ECO:0000259" key="12">
    <source>
        <dbReference type="SMART" id="SM00845"/>
    </source>
</evidence>
<dbReference type="PANTHER" id="PTHR11659:SF0">
    <property type="entry name" value="GLUTAMYL-TRNA(GLN) AMIDOTRANSFERASE SUBUNIT B, MITOCHONDRIAL"/>
    <property type="match status" value="1"/>
</dbReference>
<dbReference type="InterPro" id="IPR006075">
    <property type="entry name" value="Asn/Gln-tRNA_Trfase_suB/E_cat"/>
</dbReference>
<evidence type="ECO:0000256" key="5">
    <source>
        <dbReference type="ARBA" id="ARBA00022741"/>
    </source>
</evidence>
<keyword evidence="6 11" id="KW-0067">ATP-binding</keyword>
<dbReference type="SMART" id="SM00845">
    <property type="entry name" value="GatB_Yqey"/>
    <property type="match status" value="1"/>
</dbReference>
<dbReference type="Pfam" id="PF02637">
    <property type="entry name" value="GatB_Yqey"/>
    <property type="match status" value="1"/>
</dbReference>
<dbReference type="PROSITE" id="PS01234">
    <property type="entry name" value="GATB"/>
    <property type="match status" value="1"/>
</dbReference>
<dbReference type="Pfam" id="PF02934">
    <property type="entry name" value="GatB_N"/>
    <property type="match status" value="1"/>
</dbReference>
<keyword evidence="4 11" id="KW-0436">Ligase</keyword>
<evidence type="ECO:0000256" key="11">
    <source>
        <dbReference type="HAMAP-Rule" id="MF_00121"/>
    </source>
</evidence>
<dbReference type="GO" id="GO:0005524">
    <property type="term" value="F:ATP binding"/>
    <property type="evidence" value="ECO:0007669"/>
    <property type="project" value="UniProtKB-KW"/>
</dbReference>
<dbReference type="InterPro" id="IPR017959">
    <property type="entry name" value="Asn/Gln-tRNA_amidoTrfase_suB/E"/>
</dbReference>
<accession>A0AAU9CR97</accession>
<name>A0AAU9CR97_9LACO</name>
<dbReference type="InterPro" id="IPR003789">
    <property type="entry name" value="Asn/Gln_tRNA_amidoTrase-B-like"/>
</dbReference>
<evidence type="ECO:0000313" key="14">
    <source>
        <dbReference type="Proteomes" id="UP001321804"/>
    </source>
</evidence>
<dbReference type="InterPro" id="IPR042114">
    <property type="entry name" value="GatB_C_1"/>
</dbReference>
<protein>
    <recommendedName>
        <fullName evidence="3 11">Aspartyl/glutamyl-tRNA(Asn/Gln) amidotransferase subunit B</fullName>
        <shortName evidence="11">Asp/Glu-ADT subunit B</shortName>
        <ecNumber evidence="11">6.3.5.-</ecNumber>
    </recommendedName>
</protein>
<dbReference type="Gene3D" id="1.10.150.380">
    <property type="entry name" value="GatB domain, N-terminal subdomain"/>
    <property type="match status" value="1"/>
</dbReference>
<comment type="subunit">
    <text evidence="2 11">Heterotrimer of A, B and C subunits.</text>
</comment>
<organism evidence="13 14">
    <name type="scientific">Xylocopilactobacillus apis</name>
    <dbReference type="NCBI Taxonomy" id="2932183"/>
    <lineage>
        <taxon>Bacteria</taxon>
        <taxon>Bacillati</taxon>
        <taxon>Bacillota</taxon>
        <taxon>Bacilli</taxon>
        <taxon>Lactobacillales</taxon>
        <taxon>Lactobacillaceae</taxon>
        <taxon>Xylocopilactobacillus</taxon>
    </lineage>
</organism>
<dbReference type="AlphaFoldDB" id="A0AAU9CR97"/>
<evidence type="ECO:0000256" key="10">
    <source>
        <dbReference type="ARBA" id="ARBA00047913"/>
    </source>
</evidence>
<dbReference type="FunFam" id="1.10.10.410:FF:000001">
    <property type="entry name" value="Aspartyl/glutamyl-tRNA(Asn/Gln) amidotransferase subunit B"/>
    <property type="match status" value="1"/>
</dbReference>
<evidence type="ECO:0000256" key="1">
    <source>
        <dbReference type="ARBA" id="ARBA00005306"/>
    </source>
</evidence>
<dbReference type="EC" id="6.3.5.-" evidence="11"/>
<dbReference type="EMBL" id="AP026801">
    <property type="protein sequence ID" value="BDR56444.1"/>
    <property type="molecule type" value="Genomic_DNA"/>
</dbReference>
<comment type="catalytic activity">
    <reaction evidence="9 11">
        <text>L-aspartyl-tRNA(Asn) + L-glutamine + ATP + H2O = L-asparaginyl-tRNA(Asn) + L-glutamate + ADP + phosphate + 2 H(+)</text>
        <dbReference type="Rhea" id="RHEA:14513"/>
        <dbReference type="Rhea" id="RHEA-COMP:9674"/>
        <dbReference type="Rhea" id="RHEA-COMP:9677"/>
        <dbReference type="ChEBI" id="CHEBI:15377"/>
        <dbReference type="ChEBI" id="CHEBI:15378"/>
        <dbReference type="ChEBI" id="CHEBI:29985"/>
        <dbReference type="ChEBI" id="CHEBI:30616"/>
        <dbReference type="ChEBI" id="CHEBI:43474"/>
        <dbReference type="ChEBI" id="CHEBI:58359"/>
        <dbReference type="ChEBI" id="CHEBI:78515"/>
        <dbReference type="ChEBI" id="CHEBI:78516"/>
        <dbReference type="ChEBI" id="CHEBI:456216"/>
    </reaction>
</comment>
<comment type="catalytic activity">
    <reaction evidence="10 11">
        <text>L-glutamyl-tRNA(Gln) + L-glutamine + ATP + H2O = L-glutaminyl-tRNA(Gln) + L-glutamate + ADP + phosphate + H(+)</text>
        <dbReference type="Rhea" id="RHEA:17521"/>
        <dbReference type="Rhea" id="RHEA-COMP:9681"/>
        <dbReference type="Rhea" id="RHEA-COMP:9684"/>
        <dbReference type="ChEBI" id="CHEBI:15377"/>
        <dbReference type="ChEBI" id="CHEBI:15378"/>
        <dbReference type="ChEBI" id="CHEBI:29985"/>
        <dbReference type="ChEBI" id="CHEBI:30616"/>
        <dbReference type="ChEBI" id="CHEBI:43474"/>
        <dbReference type="ChEBI" id="CHEBI:58359"/>
        <dbReference type="ChEBI" id="CHEBI:78520"/>
        <dbReference type="ChEBI" id="CHEBI:78521"/>
        <dbReference type="ChEBI" id="CHEBI:456216"/>
    </reaction>
</comment>
<evidence type="ECO:0000256" key="3">
    <source>
        <dbReference type="ARBA" id="ARBA00016923"/>
    </source>
</evidence>
<comment type="similarity">
    <text evidence="1 11">Belongs to the GatB/GatE family. GatB subfamily.</text>
</comment>
<dbReference type="PANTHER" id="PTHR11659">
    <property type="entry name" value="GLUTAMYL-TRNA GLN AMIDOTRANSFERASE SUBUNIT B MITOCHONDRIAL AND PROKARYOTIC PET112-RELATED"/>
    <property type="match status" value="1"/>
</dbReference>
<dbReference type="SUPFAM" id="SSF55931">
    <property type="entry name" value="Glutamine synthetase/guanido kinase"/>
    <property type="match status" value="1"/>
</dbReference>
<dbReference type="InterPro" id="IPR017958">
    <property type="entry name" value="Gln-tRNA_amidoTrfase_suB_CS"/>
</dbReference>
<dbReference type="NCBIfam" id="NF004012">
    <property type="entry name" value="PRK05477.1-2"/>
    <property type="match status" value="1"/>
</dbReference>
<keyword evidence="7 11" id="KW-0648">Protein biosynthesis</keyword>
<evidence type="ECO:0000256" key="2">
    <source>
        <dbReference type="ARBA" id="ARBA00011123"/>
    </source>
</evidence>
<dbReference type="Proteomes" id="UP001321804">
    <property type="component" value="Chromosome"/>
</dbReference>
<dbReference type="NCBIfam" id="NF004011">
    <property type="entry name" value="PRK05477.1-1"/>
    <property type="match status" value="1"/>
</dbReference>
<reference evidence="13 14" key="1">
    <citation type="journal article" date="2023" name="Microbiol. Spectr.">
        <title>Symbiosis of Carpenter Bees with Uncharacterized Lactic Acid Bacteria Showing NAD Auxotrophy.</title>
        <authorList>
            <person name="Kawasaki S."/>
            <person name="Ozawa K."/>
            <person name="Mori T."/>
            <person name="Yamamoto A."/>
            <person name="Ito M."/>
            <person name="Ohkuma M."/>
            <person name="Sakamoto M."/>
            <person name="Matsutani M."/>
        </authorList>
    </citation>
    <scope>NUCLEOTIDE SEQUENCE [LARGE SCALE GENOMIC DNA]</scope>
    <source>
        <strain evidence="13 14">KimC2</strain>
    </source>
</reference>
<evidence type="ECO:0000256" key="8">
    <source>
        <dbReference type="ARBA" id="ARBA00024799"/>
    </source>
</evidence>
<evidence type="ECO:0000313" key="13">
    <source>
        <dbReference type="EMBL" id="BDR56444.1"/>
    </source>
</evidence>
<keyword evidence="5 11" id="KW-0547">Nucleotide-binding</keyword>
<dbReference type="InterPro" id="IPR023168">
    <property type="entry name" value="GatB_Yqey_C_2"/>
</dbReference>
<dbReference type="SUPFAM" id="SSF89095">
    <property type="entry name" value="GatB/YqeY motif"/>
    <property type="match status" value="1"/>
</dbReference>
<dbReference type="GO" id="GO:0050567">
    <property type="term" value="F:glutaminyl-tRNA synthase (glutamine-hydrolyzing) activity"/>
    <property type="evidence" value="ECO:0007669"/>
    <property type="project" value="UniProtKB-UniRule"/>
</dbReference>